<dbReference type="InterPro" id="IPR001381">
    <property type="entry name" value="DHquinase_I"/>
</dbReference>
<feature type="binding site" evidence="4">
    <location>
        <position position="56"/>
    </location>
    <ligand>
        <name>3-dehydroquinate</name>
        <dbReference type="ChEBI" id="CHEBI:32364"/>
    </ligand>
</feature>
<dbReference type="GO" id="GO:0003855">
    <property type="term" value="F:3-dehydroquinate dehydratase activity"/>
    <property type="evidence" value="ECO:0007669"/>
    <property type="project" value="UniProtKB-UniRule"/>
</dbReference>
<comment type="function">
    <text evidence="4">Involved in the third step of the chorismate pathway, which leads to the biosynthesis of aromatic amino acids. Catalyzes the cis-dehydration of 3-dehydroquinate (DHQ) and introduces the first double bond of the aromatic ring to yield 3-dehydroshikimate.</text>
</comment>
<dbReference type="STRING" id="1795632.TH606_01640"/>
<feature type="active site" description="Proton donor/acceptor" evidence="4">
    <location>
        <position position="114"/>
    </location>
</feature>
<comment type="subunit">
    <text evidence="4">Homodimer.</text>
</comment>
<dbReference type="UniPathway" id="UPA00053">
    <property type="reaction ID" value="UER00086"/>
</dbReference>
<keyword evidence="2 4" id="KW-0456">Lyase</keyword>
<evidence type="ECO:0000256" key="2">
    <source>
        <dbReference type="ARBA" id="ARBA00023239"/>
    </source>
</evidence>
<dbReference type="Gene3D" id="3.20.20.70">
    <property type="entry name" value="Aldolase class I"/>
    <property type="match status" value="1"/>
</dbReference>
<name>A0A177E8Z7_9BACT</name>
<feature type="binding site" evidence="4">
    <location>
        <position position="183"/>
    </location>
    <ligand>
        <name>3-dehydroquinate</name>
        <dbReference type="ChEBI" id="CHEBI:32364"/>
    </ligand>
</feature>
<feature type="binding site" evidence="4">
    <location>
        <position position="5"/>
    </location>
    <ligand>
        <name>3-dehydroquinate</name>
        <dbReference type="ChEBI" id="CHEBI:32364"/>
    </ligand>
</feature>
<evidence type="ECO:0000313" key="5">
    <source>
        <dbReference type="EMBL" id="OAG28434.1"/>
    </source>
</evidence>
<dbReference type="PANTHER" id="PTHR43699">
    <property type="entry name" value="3-DEHYDROQUINATE DEHYDRATASE"/>
    <property type="match status" value="1"/>
</dbReference>
<dbReference type="OrthoDB" id="9813659at2"/>
<keyword evidence="6" id="KW-1185">Reference proteome</keyword>
<evidence type="ECO:0000256" key="4">
    <source>
        <dbReference type="HAMAP-Rule" id="MF_00214"/>
    </source>
</evidence>
<comment type="catalytic activity">
    <reaction evidence="1 4">
        <text>3-dehydroquinate = 3-dehydroshikimate + H2O</text>
        <dbReference type="Rhea" id="RHEA:21096"/>
        <dbReference type="ChEBI" id="CHEBI:15377"/>
        <dbReference type="ChEBI" id="CHEBI:16630"/>
        <dbReference type="ChEBI" id="CHEBI:32364"/>
        <dbReference type="EC" id="4.2.1.10"/>
    </reaction>
</comment>
<evidence type="ECO:0000313" key="6">
    <source>
        <dbReference type="Proteomes" id="UP000076964"/>
    </source>
</evidence>
<reference evidence="5 6" key="1">
    <citation type="submission" date="2016-02" db="EMBL/GenBank/DDBJ databases">
        <title>Draft genome sequence of Thermodesulfatator sp. S606.</title>
        <authorList>
            <person name="Lai Q."/>
            <person name="Cao J."/>
            <person name="Dupont S."/>
            <person name="Shao Z."/>
            <person name="Jebbar M."/>
            <person name="Alain K."/>
        </authorList>
    </citation>
    <scope>NUCLEOTIDE SEQUENCE [LARGE SCALE GENOMIC DNA]</scope>
    <source>
        <strain evidence="5 6">S606</strain>
    </source>
</reference>
<evidence type="ECO:0000256" key="1">
    <source>
        <dbReference type="ARBA" id="ARBA00001864"/>
    </source>
</evidence>
<feature type="active site" description="Schiff-base intermediate with substrate" evidence="4">
    <location>
        <position position="141"/>
    </location>
</feature>
<comment type="caution">
    <text evidence="4">Lacks conserved residue(s) required for the propagation of feature annotation.</text>
</comment>
<keyword evidence="4" id="KW-0057">Aromatic amino acid biosynthesis</keyword>
<dbReference type="InterPro" id="IPR013785">
    <property type="entry name" value="Aldolase_TIM"/>
</dbReference>
<comment type="pathway">
    <text evidence="4">Metabolic intermediate biosynthesis; chorismate biosynthesis; chorismate from D-erythrose 4-phosphate and phosphoenolpyruvate: step 3/7.</text>
</comment>
<dbReference type="EC" id="4.2.1.10" evidence="4"/>
<dbReference type="GO" id="GO:0008652">
    <property type="term" value="P:amino acid biosynthetic process"/>
    <property type="evidence" value="ECO:0007669"/>
    <property type="project" value="UniProtKB-KW"/>
</dbReference>
<dbReference type="Proteomes" id="UP000076964">
    <property type="component" value="Unassembled WGS sequence"/>
</dbReference>
<dbReference type="RefSeq" id="WP_068540955.1">
    <property type="nucleotide sequence ID" value="NZ_LSFI01000005.1"/>
</dbReference>
<comment type="caution">
    <text evidence="5">The sequence shown here is derived from an EMBL/GenBank/DDBJ whole genome shotgun (WGS) entry which is preliminary data.</text>
</comment>
<dbReference type="PANTHER" id="PTHR43699:SF1">
    <property type="entry name" value="3-DEHYDROQUINATE DEHYDRATASE"/>
    <property type="match status" value="1"/>
</dbReference>
<dbReference type="NCBIfam" id="TIGR01093">
    <property type="entry name" value="aroD"/>
    <property type="match status" value="1"/>
</dbReference>
<dbReference type="GO" id="GO:0009423">
    <property type="term" value="P:chorismate biosynthetic process"/>
    <property type="evidence" value="ECO:0007669"/>
    <property type="project" value="UniProtKB-UniRule"/>
</dbReference>
<keyword evidence="4" id="KW-0028">Amino-acid biosynthesis</keyword>
<dbReference type="SUPFAM" id="SSF51569">
    <property type="entry name" value="Aldolase"/>
    <property type="match status" value="1"/>
</dbReference>
<dbReference type="GO" id="GO:0009073">
    <property type="term" value="P:aromatic amino acid family biosynthetic process"/>
    <property type="evidence" value="ECO:0007669"/>
    <property type="project" value="UniProtKB-KW"/>
</dbReference>
<keyword evidence="3 4" id="KW-0704">Schiff base</keyword>
<protein>
    <recommendedName>
        <fullName evidence="4">3-dehydroquinate dehydratase</fullName>
        <shortName evidence="4">3-dehydroquinase</shortName>
        <ecNumber evidence="4">4.2.1.10</ecNumber>
    </recommendedName>
    <alternativeName>
        <fullName evidence="4">Type I DHQase</fullName>
    </alternativeName>
    <alternativeName>
        <fullName evidence="4">Type I dehydroquinase</fullName>
        <shortName evidence="4">DHQ1</shortName>
    </alternativeName>
</protein>
<dbReference type="GO" id="GO:0046279">
    <property type="term" value="P:3,4-dihydroxybenzoate biosynthetic process"/>
    <property type="evidence" value="ECO:0007669"/>
    <property type="project" value="TreeGrafter"/>
</dbReference>
<comment type="similarity">
    <text evidence="4">Belongs to the type-I 3-dehydroquinase family.</text>
</comment>
<dbReference type="CDD" id="cd00502">
    <property type="entry name" value="DHQase_I"/>
    <property type="match status" value="1"/>
</dbReference>
<dbReference type="Pfam" id="PF01487">
    <property type="entry name" value="DHquinase_I"/>
    <property type="match status" value="1"/>
</dbReference>
<evidence type="ECO:0000256" key="3">
    <source>
        <dbReference type="ARBA" id="ARBA00023270"/>
    </source>
</evidence>
<dbReference type="EMBL" id="LSFI01000005">
    <property type="protein sequence ID" value="OAG28434.1"/>
    <property type="molecule type" value="Genomic_DNA"/>
</dbReference>
<organism evidence="5 6">
    <name type="scientific">Thermodesulfatator autotrophicus</name>
    <dbReference type="NCBI Taxonomy" id="1795632"/>
    <lineage>
        <taxon>Bacteria</taxon>
        <taxon>Pseudomonadati</taxon>
        <taxon>Thermodesulfobacteriota</taxon>
        <taxon>Thermodesulfobacteria</taxon>
        <taxon>Thermodesulfobacteriales</taxon>
        <taxon>Thermodesulfatatoraceae</taxon>
        <taxon>Thermodesulfatator</taxon>
    </lineage>
</organism>
<dbReference type="InterPro" id="IPR050146">
    <property type="entry name" value="Type-I_3-dehydroquinase"/>
</dbReference>
<dbReference type="AlphaFoldDB" id="A0A177E8Z7"/>
<proteinExistence type="inferred from homology"/>
<gene>
    <name evidence="4" type="primary">aroD</name>
    <name evidence="5" type="ORF">TH606_01640</name>
</gene>
<feature type="binding site" evidence="4">
    <location>
        <position position="208"/>
    </location>
    <ligand>
        <name>3-dehydroquinate</name>
        <dbReference type="ChEBI" id="CHEBI:32364"/>
    </ligand>
</feature>
<feature type="binding site" evidence="4">
    <location>
        <begin position="29"/>
        <end position="31"/>
    </location>
    <ligand>
        <name>3-dehydroquinate</name>
        <dbReference type="ChEBI" id="CHEBI:32364"/>
    </ligand>
</feature>
<sequence length="224" mass="24801">MICISLVESNRDKAFEALSRAQTLADLIEIRLDAFVSPEIDFFLKRASKPLLFTYRAKAEGGLKESPLEERLDHLKKAAEKGAFAVDLELSAGHKAVGELKNSCQNTRLLLSFHDFKGTPSLEELKEIIRQMKETGGDIGKIVTYAHKPEEALVPLSLIPWARKELSFPLIAFAMGEAGRFSRAVCLILGAPWTYAALPDAEKAAPGQLEADTLRFIFEKLKVS</sequence>
<accession>A0A177E8Z7</accession>
<dbReference type="HAMAP" id="MF_00214">
    <property type="entry name" value="AroD"/>
    <property type="match status" value="1"/>
</dbReference>